<proteinExistence type="predicted"/>
<dbReference type="Gene3D" id="2.60.40.1880">
    <property type="entry name" value="Invasion associated locus B (IalB) protein"/>
    <property type="match status" value="1"/>
</dbReference>
<name>A0ABT8SUY3_9HYPH</name>
<accession>A0ABT8SUY3</accession>
<evidence type="ECO:0000313" key="2">
    <source>
        <dbReference type="EMBL" id="MDO1582249.1"/>
    </source>
</evidence>
<keyword evidence="1" id="KW-0732">Signal</keyword>
<dbReference type="InterPro" id="IPR038696">
    <property type="entry name" value="IalB_sf"/>
</dbReference>
<organism evidence="2 3">
    <name type="scientific">Rhizobium oryzicola</name>
    <dbReference type="NCBI Taxonomy" id="1232668"/>
    <lineage>
        <taxon>Bacteria</taxon>
        <taxon>Pseudomonadati</taxon>
        <taxon>Pseudomonadota</taxon>
        <taxon>Alphaproteobacteria</taxon>
        <taxon>Hyphomicrobiales</taxon>
        <taxon>Rhizobiaceae</taxon>
        <taxon>Rhizobium/Agrobacterium group</taxon>
        <taxon>Rhizobium</taxon>
    </lineage>
</organism>
<dbReference type="InterPro" id="IPR010642">
    <property type="entry name" value="Invasion_prot_B"/>
</dbReference>
<comment type="caution">
    <text evidence="2">The sequence shown here is derived from an EMBL/GenBank/DDBJ whole genome shotgun (WGS) entry which is preliminary data.</text>
</comment>
<evidence type="ECO:0000313" key="3">
    <source>
        <dbReference type="Proteomes" id="UP001169006"/>
    </source>
</evidence>
<gene>
    <name evidence="2" type="ORF">Q2T52_09080</name>
</gene>
<reference evidence="2" key="2">
    <citation type="submission" date="2023-07" db="EMBL/GenBank/DDBJ databases">
        <authorList>
            <person name="Sun H."/>
        </authorList>
    </citation>
    <scope>NUCLEOTIDE SEQUENCE</scope>
    <source>
        <strain evidence="2">05753</strain>
    </source>
</reference>
<feature type="chain" id="PRO_5045329948" evidence="1">
    <location>
        <begin position="20"/>
        <end position="163"/>
    </location>
</feature>
<dbReference type="Proteomes" id="UP001169006">
    <property type="component" value="Unassembled WGS sequence"/>
</dbReference>
<keyword evidence="3" id="KW-1185">Reference proteome</keyword>
<feature type="signal peptide" evidence="1">
    <location>
        <begin position="1"/>
        <end position="19"/>
    </location>
</feature>
<evidence type="ECO:0000256" key="1">
    <source>
        <dbReference type="SAM" id="SignalP"/>
    </source>
</evidence>
<sequence length="163" mass="17325">MSVKTSALAVLVTLSTAFAAAAQPARVKQFDDWGVYSYGGGAAKRCYVLSVPTSALPESVNHGENYFLVAPEGSSMMPQAIMGYDLKSDSTIKVEIGGDTFTLVPKDNAAWVRDPSREPALVDAMRGGSEMTLQATSQRGTATTYSYSLKGVTAALKEVRSCR</sequence>
<dbReference type="Pfam" id="PF06776">
    <property type="entry name" value="IalB"/>
    <property type="match status" value="1"/>
</dbReference>
<dbReference type="EMBL" id="JAUKWQ010000002">
    <property type="protein sequence ID" value="MDO1582249.1"/>
    <property type="molecule type" value="Genomic_DNA"/>
</dbReference>
<protein>
    <submittedName>
        <fullName evidence="2">Invasion associated locus B family protein</fullName>
    </submittedName>
</protein>
<dbReference type="RefSeq" id="WP_302076390.1">
    <property type="nucleotide sequence ID" value="NZ_JAUKWQ010000002.1"/>
</dbReference>
<reference evidence="2" key="1">
    <citation type="journal article" date="2015" name="Int. J. Syst. Evol. Microbiol.">
        <title>Rhizobium oryzicola sp. nov., potential plant-growth-promoting endophytic bacteria isolated from rice roots.</title>
        <authorList>
            <person name="Zhang X.X."/>
            <person name="Gao J.S."/>
            <person name="Cao Y.H."/>
            <person name="Sheirdil R.A."/>
            <person name="Wang X.C."/>
            <person name="Zhang L."/>
        </authorList>
    </citation>
    <scope>NUCLEOTIDE SEQUENCE</scope>
    <source>
        <strain evidence="2">05753</strain>
    </source>
</reference>